<feature type="binding site" evidence="6">
    <location>
        <position position="54"/>
    </location>
    <ligand>
        <name>ATP</name>
        <dbReference type="ChEBI" id="CHEBI:30616"/>
    </ligand>
</feature>
<comment type="similarity">
    <text evidence="7">Belongs to the protein kinase superfamily.</text>
</comment>
<dbReference type="SMART" id="SM00220">
    <property type="entry name" value="S_TKc"/>
    <property type="match status" value="1"/>
</dbReference>
<keyword evidence="3 6" id="KW-0547">Nucleotide-binding</keyword>
<sequence>MVKAHESVGGLRSGQYKTDPCEKFYKFGRTLGKGSFATVKIATCQSDGSTWAIKIIDKKALNDEDREALQVECDTMMKVDHDNIVRLKEVFDNDSKFYMVLEVCAGGELFDRIVEMEHYSEKEACHAFAQMTEAVGHCHKLDIVHRDLKPENLLYEGEMPNMTLKLADFGLAQMLTPMKHLHTACGTPGYVAPEILKGKDYGKEVDMWSLGVILYILLCGFPPFYEEHTPELFKVIKRGEYDFPSPYWDEVGDTAKDLINKLLVVDPAKRYTAAQVFEHPWMRAENHNEKGGLIHFQGNLKRYNAKRKFKGAIEGVMMANMLKRMLQVRRSSVEGADEGVKKEVVEAVKVEGEGLSETVTTSNVTETTTTEDPVGATPPVHEEEGEGVEGGEDVCSIRVIESVDSV</sequence>
<keyword evidence="2" id="KW-0808">Transferase</keyword>
<feature type="compositionally biased region" description="Low complexity" evidence="8">
    <location>
        <begin position="356"/>
        <end position="371"/>
    </location>
</feature>
<dbReference type="PROSITE" id="PS50011">
    <property type="entry name" value="PROTEIN_KINASE_DOM"/>
    <property type="match status" value="1"/>
</dbReference>
<accession>A0A9W7AGF9</accession>
<evidence type="ECO:0000256" key="4">
    <source>
        <dbReference type="ARBA" id="ARBA00022777"/>
    </source>
</evidence>
<dbReference type="InterPro" id="IPR000719">
    <property type="entry name" value="Prot_kinase_dom"/>
</dbReference>
<dbReference type="AlphaFoldDB" id="A0A9W7AGF9"/>
<gene>
    <name evidence="10" type="ORF">TL16_g05335</name>
</gene>
<dbReference type="SUPFAM" id="SSF56112">
    <property type="entry name" value="Protein kinase-like (PK-like)"/>
    <property type="match status" value="1"/>
</dbReference>
<protein>
    <recommendedName>
        <fullName evidence="9">Protein kinase domain-containing protein</fullName>
    </recommendedName>
</protein>
<dbReference type="FunFam" id="3.30.200.20:FF:000042">
    <property type="entry name" value="Aurora kinase A"/>
    <property type="match status" value="1"/>
</dbReference>
<dbReference type="Gene3D" id="1.10.510.10">
    <property type="entry name" value="Transferase(Phosphotransferase) domain 1"/>
    <property type="match status" value="1"/>
</dbReference>
<keyword evidence="5 6" id="KW-0067">ATP-binding</keyword>
<evidence type="ECO:0000256" key="7">
    <source>
        <dbReference type="RuleBase" id="RU000304"/>
    </source>
</evidence>
<evidence type="ECO:0000256" key="6">
    <source>
        <dbReference type="PROSITE-ProRule" id="PRU10141"/>
    </source>
</evidence>
<evidence type="ECO:0000256" key="1">
    <source>
        <dbReference type="ARBA" id="ARBA00022527"/>
    </source>
</evidence>
<dbReference type="EMBL" id="BLQM01000154">
    <property type="protein sequence ID" value="GMH70141.1"/>
    <property type="molecule type" value="Genomic_DNA"/>
</dbReference>
<organism evidence="10 11">
    <name type="scientific">Triparma laevis f. inornata</name>
    <dbReference type="NCBI Taxonomy" id="1714386"/>
    <lineage>
        <taxon>Eukaryota</taxon>
        <taxon>Sar</taxon>
        <taxon>Stramenopiles</taxon>
        <taxon>Ochrophyta</taxon>
        <taxon>Bolidophyceae</taxon>
        <taxon>Parmales</taxon>
        <taxon>Triparmaceae</taxon>
        <taxon>Triparma</taxon>
    </lineage>
</organism>
<dbReference type="GO" id="GO:0004674">
    <property type="term" value="F:protein serine/threonine kinase activity"/>
    <property type="evidence" value="ECO:0007669"/>
    <property type="project" value="UniProtKB-KW"/>
</dbReference>
<keyword evidence="1 7" id="KW-0723">Serine/threonine-protein kinase</keyword>
<feature type="compositionally biased region" description="Acidic residues" evidence="8">
    <location>
        <begin position="383"/>
        <end position="392"/>
    </location>
</feature>
<dbReference type="PROSITE" id="PS00108">
    <property type="entry name" value="PROTEIN_KINASE_ST"/>
    <property type="match status" value="1"/>
</dbReference>
<dbReference type="Proteomes" id="UP001162640">
    <property type="component" value="Unassembled WGS sequence"/>
</dbReference>
<name>A0A9W7AGF9_9STRA</name>
<dbReference type="PROSITE" id="PS00107">
    <property type="entry name" value="PROTEIN_KINASE_ATP"/>
    <property type="match status" value="1"/>
</dbReference>
<evidence type="ECO:0000259" key="9">
    <source>
        <dbReference type="PROSITE" id="PS50011"/>
    </source>
</evidence>
<feature type="domain" description="Protein kinase" evidence="9">
    <location>
        <begin position="25"/>
        <end position="282"/>
    </location>
</feature>
<evidence type="ECO:0000256" key="3">
    <source>
        <dbReference type="ARBA" id="ARBA00022741"/>
    </source>
</evidence>
<comment type="caution">
    <text evidence="10">The sequence shown here is derived from an EMBL/GenBank/DDBJ whole genome shotgun (WGS) entry which is preliminary data.</text>
</comment>
<evidence type="ECO:0000313" key="11">
    <source>
        <dbReference type="Proteomes" id="UP001162640"/>
    </source>
</evidence>
<evidence type="ECO:0000256" key="5">
    <source>
        <dbReference type="ARBA" id="ARBA00022840"/>
    </source>
</evidence>
<dbReference type="InterPro" id="IPR008271">
    <property type="entry name" value="Ser/Thr_kinase_AS"/>
</dbReference>
<reference evidence="11" key="1">
    <citation type="journal article" date="2023" name="Commun. Biol.">
        <title>Genome analysis of Parmales, the sister group of diatoms, reveals the evolutionary specialization of diatoms from phago-mixotrophs to photoautotrophs.</title>
        <authorList>
            <person name="Ban H."/>
            <person name="Sato S."/>
            <person name="Yoshikawa S."/>
            <person name="Yamada K."/>
            <person name="Nakamura Y."/>
            <person name="Ichinomiya M."/>
            <person name="Sato N."/>
            <person name="Blanc-Mathieu R."/>
            <person name="Endo H."/>
            <person name="Kuwata A."/>
            <person name="Ogata H."/>
        </authorList>
    </citation>
    <scope>NUCLEOTIDE SEQUENCE [LARGE SCALE GENOMIC DNA]</scope>
</reference>
<evidence type="ECO:0000313" key="10">
    <source>
        <dbReference type="EMBL" id="GMH70141.1"/>
    </source>
</evidence>
<evidence type="ECO:0000256" key="2">
    <source>
        <dbReference type="ARBA" id="ARBA00022679"/>
    </source>
</evidence>
<evidence type="ECO:0000256" key="8">
    <source>
        <dbReference type="SAM" id="MobiDB-lite"/>
    </source>
</evidence>
<dbReference type="PANTHER" id="PTHR24347">
    <property type="entry name" value="SERINE/THREONINE-PROTEIN KINASE"/>
    <property type="match status" value="1"/>
</dbReference>
<keyword evidence="4" id="KW-0418">Kinase</keyword>
<dbReference type="CDD" id="cd05117">
    <property type="entry name" value="STKc_CAMK"/>
    <property type="match status" value="1"/>
</dbReference>
<dbReference type="InterPro" id="IPR017441">
    <property type="entry name" value="Protein_kinase_ATP_BS"/>
</dbReference>
<dbReference type="InterPro" id="IPR011009">
    <property type="entry name" value="Kinase-like_dom_sf"/>
</dbReference>
<dbReference type="Pfam" id="PF00069">
    <property type="entry name" value="Pkinase"/>
    <property type="match status" value="1"/>
</dbReference>
<dbReference type="FunFam" id="1.10.510.10:FF:000026">
    <property type="entry name" value="Calcium/calmodulin-dependent protein kinase type 1"/>
    <property type="match status" value="1"/>
</dbReference>
<feature type="region of interest" description="Disordered" evidence="8">
    <location>
        <begin position="356"/>
        <end position="393"/>
    </location>
</feature>
<dbReference type="GO" id="GO:0005524">
    <property type="term" value="F:ATP binding"/>
    <property type="evidence" value="ECO:0007669"/>
    <property type="project" value="UniProtKB-UniRule"/>
</dbReference>
<proteinExistence type="inferred from homology"/>